<feature type="region of interest" description="Disordered" evidence="2">
    <location>
        <begin position="528"/>
        <end position="585"/>
    </location>
</feature>
<dbReference type="PANTHER" id="PTHR21074:SF0">
    <property type="entry name" value="IQ AND UBIQUITIN-LIKE DOMAIN-CONTAINING PROTEIN"/>
    <property type="match status" value="1"/>
</dbReference>
<evidence type="ECO:0000313" key="5">
    <source>
        <dbReference type="Proteomes" id="UP001141327"/>
    </source>
</evidence>
<dbReference type="EMBL" id="JAPMOS010000003">
    <property type="protein sequence ID" value="KAJ4462266.1"/>
    <property type="molecule type" value="Genomic_DNA"/>
</dbReference>
<feature type="domain" description="IQ motif and ubiquitin-like" evidence="3">
    <location>
        <begin position="390"/>
        <end position="496"/>
    </location>
</feature>
<keyword evidence="4" id="KW-0966">Cell projection</keyword>
<evidence type="ECO:0000313" key="4">
    <source>
        <dbReference type="EMBL" id="KAJ4462266.1"/>
    </source>
</evidence>
<dbReference type="Proteomes" id="UP001141327">
    <property type="component" value="Unassembled WGS sequence"/>
</dbReference>
<keyword evidence="4" id="KW-0282">Flagellum</keyword>
<dbReference type="InterPro" id="IPR037695">
    <property type="entry name" value="IQUB"/>
</dbReference>
<dbReference type="InterPro" id="IPR057887">
    <property type="entry name" value="IQUB_helical"/>
</dbReference>
<feature type="compositionally biased region" description="Low complexity" evidence="2">
    <location>
        <begin position="40"/>
        <end position="54"/>
    </location>
</feature>
<keyword evidence="4" id="KW-0969">Cilium</keyword>
<dbReference type="PANTHER" id="PTHR21074">
    <property type="entry name" value="IQ AND UBIQUITIN-LIKE DOMAIN-CONTAINING PROTEIN"/>
    <property type="match status" value="1"/>
</dbReference>
<feature type="region of interest" description="Disordered" evidence="2">
    <location>
        <begin position="1"/>
        <end position="82"/>
    </location>
</feature>
<proteinExistence type="predicted"/>
<dbReference type="PROSITE" id="PS50096">
    <property type="entry name" value="IQ"/>
    <property type="match status" value="1"/>
</dbReference>
<feature type="compositionally biased region" description="Polar residues" evidence="2">
    <location>
        <begin position="557"/>
        <end position="572"/>
    </location>
</feature>
<feature type="compositionally biased region" description="Low complexity" evidence="2">
    <location>
        <begin position="65"/>
        <end position="75"/>
    </location>
</feature>
<dbReference type="Pfam" id="PF25805">
    <property type="entry name" value="IQUB"/>
    <property type="match status" value="1"/>
</dbReference>
<keyword evidence="1" id="KW-0175">Coiled coil</keyword>
<evidence type="ECO:0000259" key="3">
    <source>
        <dbReference type="Pfam" id="PF25805"/>
    </source>
</evidence>
<feature type="coiled-coil region" evidence="1">
    <location>
        <begin position="208"/>
        <end position="244"/>
    </location>
</feature>
<protein>
    <submittedName>
        <fullName evidence="4">Flagellar associated protein</fullName>
    </submittedName>
</protein>
<sequence>METGAATEDTADPQQPAQDVADQQQGFQSQTEMAESPGEQPAADQQTPADQGTDFPLEDDGDPTQQEQQEQQQQEHQPERVSVQYYRDPAVAAPPAPGSFGPEGGFVNRKTGTAYRNSGLQTDPKPRPPWVCKYHRSAQTTELVSHTQQTTREQGTQMPKPGLFVDGAEDKVLTARPYFTSRQWDELLIRTAVLLQRVTRGWIARKRAQELRKERDLKVELIRKREEERAAAAEKQRIREMARRMHPRTKADIDILYAELEAWRQQETTRINALGLPEEERLAALAVVLNNETRMLQTIDRLKLVAAQENREQRIRKTIELVRPRPALPPTAQSEWPSRNGPVGMAQSEWPSRNGPVGMAQSEWPSRNGPVPQLNFFAVAPLTTPAPPLADSSVVSVHTPFTTRARELGDLYAAMRLPLLTVDERLDVLLHVKWTEFDCSLTRELVDLIDREADLLNRGRSDGSLEGLRKRSCNLFLQFIETPEFNPEAARFQKVRLAIPIPSPHLTLRGSPCGRSVGTQVPRELMARPNTRPLGASPAEPPGGIPAGASRLHSRGTEASSTMQSGPQTQSLPIPEPDAPQEEHA</sequence>
<reference evidence="4" key="1">
    <citation type="journal article" date="2022" name="bioRxiv">
        <title>Genomics of Preaxostyla Flagellates Illuminates Evolutionary Transitions and the Path Towards Mitochondrial Loss.</title>
        <authorList>
            <person name="Novak L.V.F."/>
            <person name="Treitli S.C."/>
            <person name="Pyrih J."/>
            <person name="Halakuc P."/>
            <person name="Pipaliya S.V."/>
            <person name="Vacek V."/>
            <person name="Brzon O."/>
            <person name="Soukal P."/>
            <person name="Eme L."/>
            <person name="Dacks J.B."/>
            <person name="Karnkowska A."/>
            <person name="Elias M."/>
            <person name="Hampl V."/>
        </authorList>
    </citation>
    <scope>NUCLEOTIDE SEQUENCE</scope>
    <source>
        <strain evidence="4">RCP-MX</strain>
    </source>
</reference>
<organism evidence="4 5">
    <name type="scientific">Paratrimastix pyriformis</name>
    <dbReference type="NCBI Taxonomy" id="342808"/>
    <lineage>
        <taxon>Eukaryota</taxon>
        <taxon>Metamonada</taxon>
        <taxon>Preaxostyla</taxon>
        <taxon>Paratrimastigidae</taxon>
        <taxon>Paratrimastix</taxon>
    </lineage>
</organism>
<evidence type="ECO:0000256" key="1">
    <source>
        <dbReference type="SAM" id="Coils"/>
    </source>
</evidence>
<evidence type="ECO:0000256" key="2">
    <source>
        <dbReference type="SAM" id="MobiDB-lite"/>
    </source>
</evidence>
<feature type="compositionally biased region" description="Low complexity" evidence="2">
    <location>
        <begin position="12"/>
        <end position="25"/>
    </location>
</feature>
<gene>
    <name evidence="4" type="ORF">PAPYR_856</name>
</gene>
<comment type="caution">
    <text evidence="4">The sequence shown here is derived from an EMBL/GenBank/DDBJ whole genome shotgun (WGS) entry which is preliminary data.</text>
</comment>
<accession>A0ABQ8USZ6</accession>
<keyword evidence="5" id="KW-1185">Reference proteome</keyword>
<name>A0ABQ8USZ6_9EUKA</name>